<evidence type="ECO:0000313" key="7">
    <source>
        <dbReference type="Proteomes" id="UP000727407"/>
    </source>
</evidence>
<accession>A0A8J4UKK9</accession>
<evidence type="ECO:0000259" key="5">
    <source>
        <dbReference type="PROSITE" id="PS50238"/>
    </source>
</evidence>
<gene>
    <name evidence="6" type="ORF">DAT39_013492</name>
</gene>
<feature type="compositionally biased region" description="Low complexity" evidence="4">
    <location>
        <begin position="529"/>
        <end position="539"/>
    </location>
</feature>
<dbReference type="PANTHER" id="PTHR15228:SF36">
    <property type="entry name" value="RHO GTPASE-ACTIVATING PROTEIN 24-LIKE ISOFORM X1"/>
    <property type="match status" value="1"/>
</dbReference>
<dbReference type="EMBL" id="QNUK01000263">
    <property type="protein sequence ID" value="KAF5896780.1"/>
    <property type="molecule type" value="Genomic_DNA"/>
</dbReference>
<feature type="non-terminal residue" evidence="6">
    <location>
        <position position="1"/>
    </location>
</feature>
<dbReference type="Pfam" id="PF00620">
    <property type="entry name" value="RhoGAP"/>
    <property type="match status" value="1"/>
</dbReference>
<sequence>MASGNRDVLVSPGSYFFLSNSCGQGDEWLKSLNKGVWIPFTGVFGQRLEETVLYERRYGDHMAPLVVEQCVDFIREQGLMEVGLFRQPGQATLVKELQEAFDAGEKPSFDNSTDVHTVASLLKLYLRELPEPLVPFSRYQEFLICGKKITSDREQGLIELRDLLHELPVANFKLLKYICQFLNEVQSFSSTNKMSIQNLATVFGPNILRPKAEDPESIIGGTAVVQHLMSELIREHSMLFSRENNHKAPGTSGPVFASTHRQGSQVGWLHTKPTTHPRETQLEMNSECVPQPTQTFKPCSRKFSLPLMNELRFSSPNFHTPHHLPEMQQQKMDSSQASSALIYENHRPSISSQEPSHSGLVPPLTTPPTASSSTITEAEVVHEVCLQSKSWLGLGQCVWETEQALGDSGGSSEAKDSTLSVYDNMVTGVPMDGCVEEGEAGTGIVDLEGGTARMADSTSSWSSCEILLGDGFSGSCGTASPCHSSVCFPSFRSDLGERDLHPNSPTSSTAPTDAPLSTGSSEVFLPNAPSDSQDPPSSQAIQCLLVGLRQQMARQKAEYEAKIN</sequence>
<feature type="region of interest" description="Disordered" evidence="4">
    <location>
        <begin position="498"/>
        <end position="539"/>
    </location>
</feature>
<dbReference type="GO" id="GO:1900028">
    <property type="term" value="P:negative regulation of ruffle assembly"/>
    <property type="evidence" value="ECO:0007669"/>
    <property type="project" value="TreeGrafter"/>
</dbReference>
<evidence type="ECO:0000256" key="1">
    <source>
        <dbReference type="ARBA" id="ARBA00022468"/>
    </source>
</evidence>
<name>A0A8J4UKK9_CLAMG</name>
<dbReference type="SMART" id="SM00324">
    <property type="entry name" value="RhoGAP"/>
    <property type="match status" value="1"/>
</dbReference>
<evidence type="ECO:0000256" key="3">
    <source>
        <dbReference type="ARBA" id="ARBA00023054"/>
    </source>
</evidence>
<evidence type="ECO:0000313" key="6">
    <source>
        <dbReference type="EMBL" id="KAF5896780.1"/>
    </source>
</evidence>
<dbReference type="PROSITE" id="PS50238">
    <property type="entry name" value="RHOGAP"/>
    <property type="match status" value="1"/>
</dbReference>
<dbReference type="OrthoDB" id="10033734at2759"/>
<dbReference type="GO" id="GO:0005925">
    <property type="term" value="C:focal adhesion"/>
    <property type="evidence" value="ECO:0007669"/>
    <property type="project" value="TreeGrafter"/>
</dbReference>
<dbReference type="InterPro" id="IPR008936">
    <property type="entry name" value="Rho_GTPase_activation_prot"/>
</dbReference>
<dbReference type="FunFam" id="1.10.555.10:FF:000015">
    <property type="entry name" value="rho GTPase-activating protein 25 isoform X1"/>
    <property type="match status" value="1"/>
</dbReference>
<dbReference type="InterPro" id="IPR051025">
    <property type="entry name" value="RhoGAP"/>
</dbReference>
<evidence type="ECO:0000256" key="2">
    <source>
        <dbReference type="ARBA" id="ARBA00022553"/>
    </source>
</evidence>
<dbReference type="GO" id="GO:0035313">
    <property type="term" value="P:wound healing, spreading of epidermal cells"/>
    <property type="evidence" value="ECO:0007669"/>
    <property type="project" value="TreeGrafter"/>
</dbReference>
<keyword evidence="7" id="KW-1185">Reference proteome</keyword>
<comment type="caution">
    <text evidence="6">The sequence shown here is derived from an EMBL/GenBank/DDBJ whole genome shotgun (WGS) entry which is preliminary data.</text>
</comment>
<dbReference type="Gene3D" id="1.10.555.10">
    <property type="entry name" value="Rho GTPase activation protein"/>
    <property type="match status" value="1"/>
</dbReference>
<dbReference type="GO" id="GO:0005096">
    <property type="term" value="F:GTPase activator activity"/>
    <property type="evidence" value="ECO:0007669"/>
    <property type="project" value="UniProtKB-KW"/>
</dbReference>
<dbReference type="GO" id="GO:0007165">
    <property type="term" value="P:signal transduction"/>
    <property type="evidence" value="ECO:0007669"/>
    <property type="project" value="InterPro"/>
</dbReference>
<dbReference type="PANTHER" id="PTHR15228">
    <property type="entry name" value="SPERMATHECAL PHYSIOLOGY VARIANT"/>
    <property type="match status" value="1"/>
</dbReference>
<keyword evidence="3" id="KW-0175">Coiled coil</keyword>
<protein>
    <submittedName>
        <fullName evidence="6">Rho GTPase-activating protein 24-like isoform X1</fullName>
    </submittedName>
</protein>
<proteinExistence type="predicted"/>
<dbReference type="InterPro" id="IPR000198">
    <property type="entry name" value="RhoGAP_dom"/>
</dbReference>
<feature type="compositionally biased region" description="Polar residues" evidence="4">
    <location>
        <begin position="503"/>
        <end position="521"/>
    </location>
</feature>
<reference evidence="6" key="1">
    <citation type="submission" date="2020-07" db="EMBL/GenBank/DDBJ databases">
        <title>Clarias magur genome sequencing, assembly and annotation.</title>
        <authorList>
            <person name="Kushwaha B."/>
            <person name="Kumar R."/>
            <person name="Das P."/>
            <person name="Joshi C.G."/>
            <person name="Kumar D."/>
            <person name="Nagpure N.S."/>
            <person name="Pandey M."/>
            <person name="Agarwal S."/>
            <person name="Srivastava S."/>
            <person name="Singh M."/>
            <person name="Sahoo L."/>
            <person name="Jayasankar P."/>
            <person name="Meher P.K."/>
            <person name="Koringa P.G."/>
            <person name="Iquebal M.A."/>
            <person name="Das S.P."/>
            <person name="Bit A."/>
            <person name="Patnaik S."/>
            <person name="Patel N."/>
            <person name="Shah T.M."/>
            <person name="Hinsu A."/>
            <person name="Jena J.K."/>
        </authorList>
    </citation>
    <scope>NUCLEOTIDE SEQUENCE</scope>
    <source>
        <strain evidence="6">CIFAMagur01</strain>
        <tissue evidence="6">Testis</tissue>
    </source>
</reference>
<keyword evidence="1" id="KW-0343">GTPase activation</keyword>
<feature type="domain" description="Rho-GAP" evidence="5">
    <location>
        <begin position="46"/>
        <end position="240"/>
    </location>
</feature>
<dbReference type="SUPFAM" id="SSF48350">
    <property type="entry name" value="GTPase activation domain, GAP"/>
    <property type="match status" value="1"/>
</dbReference>
<organism evidence="6 7">
    <name type="scientific">Clarias magur</name>
    <name type="common">Asian catfish</name>
    <name type="synonym">Macropteronotus magur</name>
    <dbReference type="NCBI Taxonomy" id="1594786"/>
    <lineage>
        <taxon>Eukaryota</taxon>
        <taxon>Metazoa</taxon>
        <taxon>Chordata</taxon>
        <taxon>Craniata</taxon>
        <taxon>Vertebrata</taxon>
        <taxon>Euteleostomi</taxon>
        <taxon>Actinopterygii</taxon>
        <taxon>Neopterygii</taxon>
        <taxon>Teleostei</taxon>
        <taxon>Ostariophysi</taxon>
        <taxon>Siluriformes</taxon>
        <taxon>Clariidae</taxon>
        <taxon>Clarias</taxon>
    </lineage>
</organism>
<dbReference type="Proteomes" id="UP000727407">
    <property type="component" value="Unassembled WGS sequence"/>
</dbReference>
<dbReference type="AlphaFoldDB" id="A0A8J4UKK9"/>
<dbReference type="GO" id="GO:0035021">
    <property type="term" value="P:negative regulation of Rac protein signal transduction"/>
    <property type="evidence" value="ECO:0007669"/>
    <property type="project" value="TreeGrafter"/>
</dbReference>
<feature type="region of interest" description="Disordered" evidence="4">
    <location>
        <begin position="348"/>
        <end position="371"/>
    </location>
</feature>
<evidence type="ECO:0000256" key="4">
    <source>
        <dbReference type="SAM" id="MobiDB-lite"/>
    </source>
</evidence>
<keyword evidence="2" id="KW-0597">Phosphoprotein</keyword>